<keyword evidence="2" id="KW-0119">Carbohydrate metabolism</keyword>
<dbReference type="Gene3D" id="2.130.10.10">
    <property type="entry name" value="YVTN repeat-like/Quinoprotein amine dehydrogenase"/>
    <property type="match status" value="1"/>
</dbReference>
<evidence type="ECO:0000313" key="3">
    <source>
        <dbReference type="EMBL" id="NMM02055.1"/>
    </source>
</evidence>
<sequence length="358" mass="38399">MLKSCTVLVSNSADGDLSTYEFDTSTPTLRAGERHEIGSQVMPLALSADQKAIYAATRGASPSLVKCTLDTRTGHLADEYRIAINASLVSIATDRSGRFLFGASYGGHEVIVYSLARLEAGDGTPLQTLSGVRNAHAVVVSDDSRFVYATSLGNDELLCCAIDENQAQPLTVVDTVSFDTGFGPRHMRLSPGGEWLYVLSEFRAAVAVFRRDTANGTLALHGVSPRASVLAGLNDGFARPPSTEPQPDPATLTSLIWAADIHVRPDGLFIYISERTTNRLLVLRVRPDGMLEHVSHVETEAQPRGFCIDPSGRFLVVCGEKSTHVSLFSIDTDSGALALCSRSCGGRGANWVEIVARM</sequence>
<dbReference type="EMBL" id="JABBGJ010000036">
    <property type="protein sequence ID" value="NMM02055.1"/>
    <property type="molecule type" value="Genomic_DNA"/>
</dbReference>
<dbReference type="SUPFAM" id="SSF50974">
    <property type="entry name" value="Nitrous oxide reductase, N-terminal domain"/>
    <property type="match status" value="1"/>
</dbReference>
<name>A0A848IQA1_9BURK</name>
<evidence type="ECO:0000256" key="1">
    <source>
        <dbReference type="ARBA" id="ARBA00005564"/>
    </source>
</evidence>
<dbReference type="InterPro" id="IPR050282">
    <property type="entry name" value="Cycloisomerase_2"/>
</dbReference>
<evidence type="ECO:0000313" key="4">
    <source>
        <dbReference type="Proteomes" id="UP000544134"/>
    </source>
</evidence>
<comment type="similarity">
    <text evidence="1">Belongs to the cycloisomerase 2 family.</text>
</comment>
<protein>
    <submittedName>
        <fullName evidence="3">Lactonase family protein</fullName>
    </submittedName>
</protein>
<keyword evidence="2" id="KW-0313">Glucose metabolism</keyword>
<reference evidence="3 4" key="1">
    <citation type="submission" date="2020-04" db="EMBL/GenBank/DDBJ databases">
        <title>Paraburkholderia sp. RP-4-7 isolated from soil.</title>
        <authorList>
            <person name="Dahal R.H."/>
        </authorList>
    </citation>
    <scope>NUCLEOTIDE SEQUENCE [LARGE SCALE GENOMIC DNA]</scope>
    <source>
        <strain evidence="3 4">RP-4-7</strain>
    </source>
</reference>
<dbReference type="GO" id="GO:0005829">
    <property type="term" value="C:cytosol"/>
    <property type="evidence" value="ECO:0007669"/>
    <property type="project" value="TreeGrafter"/>
</dbReference>
<dbReference type="InterPro" id="IPR011045">
    <property type="entry name" value="N2O_reductase_N"/>
</dbReference>
<dbReference type="Pfam" id="PF10282">
    <property type="entry name" value="Lactonase"/>
    <property type="match status" value="1"/>
</dbReference>
<dbReference type="InterPro" id="IPR015943">
    <property type="entry name" value="WD40/YVTN_repeat-like_dom_sf"/>
</dbReference>
<dbReference type="GO" id="GO:0006006">
    <property type="term" value="P:glucose metabolic process"/>
    <property type="evidence" value="ECO:0007669"/>
    <property type="project" value="UniProtKB-KW"/>
</dbReference>
<dbReference type="GO" id="GO:0017057">
    <property type="term" value="F:6-phosphogluconolactonase activity"/>
    <property type="evidence" value="ECO:0007669"/>
    <property type="project" value="TreeGrafter"/>
</dbReference>
<accession>A0A848IQA1</accession>
<dbReference type="SUPFAM" id="SSF63825">
    <property type="entry name" value="YWTD domain"/>
    <property type="match status" value="1"/>
</dbReference>
<keyword evidence="4" id="KW-1185">Reference proteome</keyword>
<comment type="caution">
    <text evidence="3">The sequence shown here is derived from an EMBL/GenBank/DDBJ whole genome shotgun (WGS) entry which is preliminary data.</text>
</comment>
<gene>
    <name evidence="3" type="ORF">HHL24_29515</name>
</gene>
<organism evidence="3 4">
    <name type="scientific">Paraburkholderia polaris</name>
    <dbReference type="NCBI Taxonomy" id="2728848"/>
    <lineage>
        <taxon>Bacteria</taxon>
        <taxon>Pseudomonadati</taxon>
        <taxon>Pseudomonadota</taxon>
        <taxon>Betaproteobacteria</taxon>
        <taxon>Burkholderiales</taxon>
        <taxon>Burkholderiaceae</taxon>
        <taxon>Paraburkholderia</taxon>
    </lineage>
</organism>
<dbReference type="PANTHER" id="PTHR30344">
    <property type="entry name" value="6-PHOSPHOGLUCONOLACTONASE-RELATED"/>
    <property type="match status" value="1"/>
</dbReference>
<dbReference type="InterPro" id="IPR019405">
    <property type="entry name" value="Lactonase_7-beta_prop"/>
</dbReference>
<dbReference type="AlphaFoldDB" id="A0A848IQA1"/>
<proteinExistence type="inferred from homology"/>
<evidence type="ECO:0000256" key="2">
    <source>
        <dbReference type="ARBA" id="ARBA00022526"/>
    </source>
</evidence>
<dbReference type="PANTHER" id="PTHR30344:SF1">
    <property type="entry name" value="6-PHOSPHOGLUCONOLACTONASE"/>
    <property type="match status" value="1"/>
</dbReference>
<dbReference type="Proteomes" id="UP000544134">
    <property type="component" value="Unassembled WGS sequence"/>
</dbReference>